<dbReference type="GO" id="GO:0005524">
    <property type="term" value="F:ATP binding"/>
    <property type="evidence" value="ECO:0007669"/>
    <property type="project" value="InterPro"/>
</dbReference>
<dbReference type="InterPro" id="IPR004147">
    <property type="entry name" value="ABC1_dom"/>
</dbReference>
<dbReference type="PANTHER" id="PTHR10566">
    <property type="entry name" value="CHAPERONE-ACTIVITY OF BC1 COMPLEX CABC1 -RELATED"/>
    <property type="match status" value="1"/>
</dbReference>
<reference evidence="3 4" key="1">
    <citation type="submission" date="2018-07" db="EMBL/GenBank/DDBJ databases">
        <authorList>
            <person name="Ye Y."/>
        </authorList>
    </citation>
    <scope>NUCLEOTIDE SEQUENCE [LARGE SCALE GENOMIC DNA]</scope>
    <source>
        <strain evidence="4">H14(2018)</strain>
    </source>
</reference>
<dbReference type="GO" id="GO:0004672">
    <property type="term" value="F:protein kinase activity"/>
    <property type="evidence" value="ECO:0007669"/>
    <property type="project" value="InterPro"/>
</dbReference>
<dbReference type="Gene3D" id="1.10.510.10">
    <property type="entry name" value="Transferase(Phosphotransferase) domain 1"/>
    <property type="match status" value="1"/>
</dbReference>
<keyword evidence="3" id="KW-0808">Transferase</keyword>
<dbReference type="InterPro" id="IPR011009">
    <property type="entry name" value="Kinase-like_dom_sf"/>
</dbReference>
<organism evidence="3 4">
    <name type="scientific">Micromonospora aurantiaca</name>
    <name type="common">nom. illeg.</name>
    <dbReference type="NCBI Taxonomy" id="47850"/>
    <lineage>
        <taxon>Bacteria</taxon>
        <taxon>Bacillati</taxon>
        <taxon>Actinomycetota</taxon>
        <taxon>Actinomycetes</taxon>
        <taxon>Micromonosporales</taxon>
        <taxon>Micromonosporaceae</taxon>
        <taxon>Micromonospora</taxon>
    </lineage>
</organism>
<evidence type="ECO:0000313" key="4">
    <source>
        <dbReference type="Proteomes" id="UP000253958"/>
    </source>
</evidence>
<dbReference type="Proteomes" id="UP000253958">
    <property type="component" value="Chromosome"/>
</dbReference>
<sequence>MRESMFVRLSLVVRAGTVAVLLAGWTGRLGARLLVDALRRTGPGGAGRVAPRERVAATLTDAVEGLGPAYVKLGQVLSTRSDVLPPRLCRSLSRLHDRVSPPSDIAAVVRTVPPRLTGSVVGAASGLTLTAAGSIACVFRARLRDGREVAVKVRRPGIDRTMRLDLALVGAVARAVGRLPALRRVPLAEIVDQVSAAVYEQLDFVREARSLTRLRENLHTLPDVRVPAVVPELSSRTVLVTEWMDGLVRDAQPTGARRTAVLNGLRAAYQMLFRDGFVHCDLHPGNLYLMADGTAVIVDAGFVRCLTDFARRTFAEFFYHLGRNDGRRCAEVLLSTARAPGGGYDRDGFREDVVALVARNSSVAAADFDLVSFAASLFAIQRSRGLYADPQFVFPILALLVLEGSVRELAPDIDFQAEAVPYVLRGLQETASLTTRP</sequence>
<dbReference type="Pfam" id="PF03109">
    <property type="entry name" value="ABC1"/>
    <property type="match status" value="1"/>
</dbReference>
<feature type="domain" description="Protein kinase" evidence="2">
    <location>
        <begin position="124"/>
        <end position="437"/>
    </location>
</feature>
<dbReference type="SUPFAM" id="SSF56112">
    <property type="entry name" value="Protein kinase-like (PK-like)"/>
    <property type="match status" value="1"/>
</dbReference>
<dbReference type="PANTHER" id="PTHR10566:SF113">
    <property type="entry name" value="PROTEIN ACTIVITY OF BC1 COMPLEX KINASE 7, CHLOROPLASTIC"/>
    <property type="match status" value="1"/>
</dbReference>
<dbReference type="InterPro" id="IPR000719">
    <property type="entry name" value="Prot_kinase_dom"/>
</dbReference>
<dbReference type="PROSITE" id="PS50011">
    <property type="entry name" value="PROTEIN_KINASE_DOM"/>
    <property type="match status" value="1"/>
</dbReference>
<proteinExistence type="inferred from homology"/>
<dbReference type="InterPro" id="IPR050154">
    <property type="entry name" value="UbiB_kinase"/>
</dbReference>
<dbReference type="AlphaFoldDB" id="A0A6N3K4P2"/>
<protein>
    <submittedName>
        <fullName evidence="3">AarF/ABC1/UbiB kinase family protein</fullName>
    </submittedName>
</protein>
<evidence type="ECO:0000259" key="2">
    <source>
        <dbReference type="PROSITE" id="PS50011"/>
    </source>
</evidence>
<evidence type="ECO:0000256" key="1">
    <source>
        <dbReference type="ARBA" id="ARBA00009670"/>
    </source>
</evidence>
<name>A0A6N3K4P2_9ACTN</name>
<gene>
    <name evidence="3" type="ORF">DVH21_20485</name>
</gene>
<keyword evidence="3" id="KW-0418">Kinase</keyword>
<dbReference type="CDD" id="cd05121">
    <property type="entry name" value="ABC1_ADCK3-like"/>
    <property type="match status" value="1"/>
</dbReference>
<evidence type="ECO:0000313" key="3">
    <source>
        <dbReference type="EMBL" id="AXH92103.1"/>
    </source>
</evidence>
<dbReference type="EMBL" id="CP031263">
    <property type="protein sequence ID" value="AXH92103.1"/>
    <property type="molecule type" value="Genomic_DNA"/>
</dbReference>
<comment type="similarity">
    <text evidence="1">Belongs to the protein kinase superfamily. ADCK protein kinase family.</text>
</comment>
<accession>A0A6N3K4P2</accession>
<reference evidence="3 4" key="2">
    <citation type="submission" date="2018-08" db="EMBL/GenBank/DDBJ databases">
        <title>Streptomyces kandeliansis sp. nov., an endophytic bacterium isolated from mangrove plant.</title>
        <authorList>
            <person name="Wang R."/>
        </authorList>
    </citation>
    <scope>NUCLEOTIDE SEQUENCE [LARGE SCALE GENOMIC DNA]</scope>
    <source>
        <strain evidence="4">H14(2018)</strain>
    </source>
</reference>